<dbReference type="AlphaFoldDB" id="A0A2R9AN50"/>
<organism evidence="2 3">
    <name type="scientific">Pan paniscus</name>
    <name type="common">Pygmy chimpanzee</name>
    <name type="synonym">Bonobo</name>
    <dbReference type="NCBI Taxonomy" id="9597"/>
    <lineage>
        <taxon>Eukaryota</taxon>
        <taxon>Metazoa</taxon>
        <taxon>Chordata</taxon>
        <taxon>Craniata</taxon>
        <taxon>Vertebrata</taxon>
        <taxon>Euteleostomi</taxon>
        <taxon>Mammalia</taxon>
        <taxon>Eutheria</taxon>
        <taxon>Euarchontoglires</taxon>
        <taxon>Primates</taxon>
        <taxon>Haplorrhini</taxon>
        <taxon>Catarrhini</taxon>
        <taxon>Hominidae</taxon>
        <taxon>Pan</taxon>
    </lineage>
</organism>
<feature type="chain" id="PRO_5015331683" evidence="1">
    <location>
        <begin position="20"/>
        <end position="136"/>
    </location>
</feature>
<dbReference type="Ensembl" id="ENSPPAT00000041523.1">
    <property type="protein sequence ID" value="ENSPPAP00000018781.1"/>
    <property type="gene ID" value="ENSPPAG00000032548.1"/>
</dbReference>
<keyword evidence="1" id="KW-0732">Signal</keyword>
<proteinExistence type="predicted"/>
<dbReference type="GO" id="GO:0000439">
    <property type="term" value="C:transcription factor TFIIH core complex"/>
    <property type="evidence" value="ECO:0007669"/>
    <property type="project" value="InterPro"/>
</dbReference>
<protein>
    <submittedName>
        <fullName evidence="2">Uncharacterized protein</fullName>
    </submittedName>
</protein>
<evidence type="ECO:0000313" key="3">
    <source>
        <dbReference type="Proteomes" id="UP000240080"/>
    </source>
</evidence>
<sequence>MQQLIGVLLSSAASSTITALSPAGELMQGGTQQTINQMVPSDIQSELKHLYVAVGEQLWHFWSYFPVNTPFLEEKVVKMKSNLERFQVTKLCPFQEKIRRQYLSTHLVSHIEILQPAYKLHTWQSWCLMKENVRWL</sequence>
<dbReference type="GO" id="GO:0006351">
    <property type="term" value="P:DNA-templated transcription"/>
    <property type="evidence" value="ECO:0007669"/>
    <property type="project" value="InterPro"/>
</dbReference>
<reference evidence="2" key="2">
    <citation type="submission" date="2025-08" db="UniProtKB">
        <authorList>
            <consortium name="Ensembl"/>
        </authorList>
    </citation>
    <scope>IDENTIFICATION</scope>
</reference>
<dbReference type="GO" id="GO:0006289">
    <property type="term" value="P:nucleotide-excision repair"/>
    <property type="evidence" value="ECO:0007669"/>
    <property type="project" value="InterPro"/>
</dbReference>
<accession>A0A2R9AN50</accession>
<keyword evidence="3" id="KW-1185">Reference proteome</keyword>
<reference evidence="2 3" key="1">
    <citation type="journal article" date="2012" name="Nature">
        <title>The bonobo genome compared with the chimpanzee and human genomes.</title>
        <authorList>
            <person name="Prufer K."/>
            <person name="Munch K."/>
            <person name="Hellmann I."/>
            <person name="Akagi K."/>
            <person name="Miller J.R."/>
            <person name="Walenz B."/>
            <person name="Koren S."/>
            <person name="Sutton G."/>
            <person name="Kodira C."/>
            <person name="Winer R."/>
            <person name="Knight J.R."/>
            <person name="Mullikin J.C."/>
            <person name="Meader S.J."/>
            <person name="Ponting C.P."/>
            <person name="Lunter G."/>
            <person name="Higashino S."/>
            <person name="Hobolth A."/>
            <person name="Dutheil J."/>
            <person name="Karakoc E."/>
            <person name="Alkan C."/>
            <person name="Sajjadian S."/>
            <person name="Catacchio C.R."/>
            <person name="Ventura M."/>
            <person name="Marques-Bonet T."/>
            <person name="Eichler E.E."/>
            <person name="Andre C."/>
            <person name="Atencia R."/>
            <person name="Mugisha L."/>
            <person name="Junhold J."/>
            <person name="Patterson N."/>
            <person name="Siebauer M."/>
            <person name="Good J.M."/>
            <person name="Fischer A."/>
            <person name="Ptak S.E."/>
            <person name="Lachmann M."/>
            <person name="Symer D.E."/>
            <person name="Mailund T."/>
            <person name="Schierup M.H."/>
            <person name="Andres A.M."/>
            <person name="Kelso J."/>
            <person name="Paabo S."/>
        </authorList>
    </citation>
    <scope>NUCLEOTIDE SEQUENCE [LARGE SCALE GENOMIC DNA]</scope>
</reference>
<dbReference type="Proteomes" id="UP000240080">
    <property type="component" value="Chromosome 18"/>
</dbReference>
<dbReference type="OMA" id="YKLHTWQ"/>
<evidence type="ECO:0000313" key="2">
    <source>
        <dbReference type="Ensembl" id="ENSPPAP00000018781.1"/>
    </source>
</evidence>
<dbReference type="EMBL" id="AJFE02095733">
    <property type="status" value="NOT_ANNOTATED_CDS"/>
    <property type="molecule type" value="Genomic_DNA"/>
</dbReference>
<dbReference type="PANTHER" id="PTHR12856">
    <property type="entry name" value="TRANSCRIPTION INITIATION FACTOR IIH-RELATED"/>
    <property type="match status" value="1"/>
</dbReference>
<reference evidence="2" key="3">
    <citation type="submission" date="2025-09" db="UniProtKB">
        <authorList>
            <consortium name="Ensembl"/>
        </authorList>
    </citation>
    <scope>IDENTIFICATION</scope>
</reference>
<evidence type="ECO:0000256" key="1">
    <source>
        <dbReference type="SAM" id="SignalP"/>
    </source>
</evidence>
<name>A0A2R9AN50_PANPA</name>
<dbReference type="GeneTree" id="ENSGT00390000015066"/>
<feature type="signal peptide" evidence="1">
    <location>
        <begin position="1"/>
        <end position="19"/>
    </location>
</feature>
<dbReference type="InterPro" id="IPR027079">
    <property type="entry name" value="Tfb1/GTF2H1"/>
</dbReference>
<dbReference type="STRING" id="9597.ENSPPAP00000018781"/>